<dbReference type="InterPro" id="IPR046672">
    <property type="entry name" value="DUF6542"/>
</dbReference>
<proteinExistence type="predicted"/>
<reference evidence="3 4" key="1">
    <citation type="submission" date="2019-05" db="EMBL/GenBank/DDBJ databases">
        <title>Nakamurella sp. N5BH11, whole genome shotgun sequence.</title>
        <authorList>
            <person name="Tuo L."/>
        </authorList>
    </citation>
    <scope>NUCLEOTIDE SEQUENCE [LARGE SCALE GENOMIC DNA]</scope>
    <source>
        <strain evidence="3 4">N5BH11</strain>
    </source>
</reference>
<dbReference type="Proteomes" id="UP000306985">
    <property type="component" value="Unassembled WGS sequence"/>
</dbReference>
<feature type="domain" description="DUF6542" evidence="2">
    <location>
        <begin position="23"/>
        <end position="135"/>
    </location>
</feature>
<organism evidence="3 4">
    <name type="scientific">Nakamurella flava</name>
    <dbReference type="NCBI Taxonomy" id="2576308"/>
    <lineage>
        <taxon>Bacteria</taxon>
        <taxon>Bacillati</taxon>
        <taxon>Actinomycetota</taxon>
        <taxon>Actinomycetes</taxon>
        <taxon>Nakamurellales</taxon>
        <taxon>Nakamurellaceae</taxon>
        <taxon>Nakamurella</taxon>
    </lineage>
</organism>
<gene>
    <name evidence="3" type="ORF">FDO65_08765</name>
</gene>
<keyword evidence="1" id="KW-1133">Transmembrane helix</keyword>
<protein>
    <recommendedName>
        <fullName evidence="2">DUF6542 domain-containing protein</fullName>
    </recommendedName>
</protein>
<comment type="caution">
    <text evidence="3">The sequence shown here is derived from an EMBL/GenBank/DDBJ whole genome shotgun (WGS) entry which is preliminary data.</text>
</comment>
<feature type="transmembrane region" description="Helical" evidence="1">
    <location>
        <begin position="26"/>
        <end position="47"/>
    </location>
</feature>
<dbReference type="RefSeq" id="WP_137448938.1">
    <property type="nucleotide sequence ID" value="NZ_SZZH01000001.1"/>
</dbReference>
<dbReference type="AlphaFoldDB" id="A0A4U6QM41"/>
<feature type="transmembrane region" description="Helical" evidence="1">
    <location>
        <begin position="83"/>
        <end position="104"/>
    </location>
</feature>
<name>A0A4U6QM41_9ACTN</name>
<feature type="transmembrane region" description="Helical" evidence="1">
    <location>
        <begin position="110"/>
        <end position="134"/>
    </location>
</feature>
<evidence type="ECO:0000313" key="3">
    <source>
        <dbReference type="EMBL" id="TKV61633.1"/>
    </source>
</evidence>
<evidence type="ECO:0000313" key="4">
    <source>
        <dbReference type="Proteomes" id="UP000306985"/>
    </source>
</evidence>
<dbReference type="OrthoDB" id="5192877at2"/>
<keyword evidence="1" id="KW-0812">Transmembrane</keyword>
<evidence type="ECO:0000256" key="1">
    <source>
        <dbReference type="SAM" id="Phobius"/>
    </source>
</evidence>
<feature type="transmembrane region" description="Helical" evidence="1">
    <location>
        <begin position="53"/>
        <end position="71"/>
    </location>
</feature>
<keyword evidence="1" id="KW-0472">Membrane</keyword>
<accession>A0A4U6QM41</accession>
<evidence type="ECO:0000259" key="2">
    <source>
        <dbReference type="Pfam" id="PF20177"/>
    </source>
</evidence>
<dbReference type="Pfam" id="PF20177">
    <property type="entry name" value="DUF6542"/>
    <property type="match status" value="1"/>
</dbReference>
<keyword evidence="4" id="KW-1185">Reference proteome</keyword>
<dbReference type="EMBL" id="SZZH01000001">
    <property type="protein sequence ID" value="TKV61633.1"/>
    <property type="molecule type" value="Genomic_DNA"/>
</dbReference>
<sequence length="152" mass="16012">MSTFAPDRSRPLAVSSAAPGVRGWPWWAAVLVALVCTLIGTAIDGWVFGTFSWGLRLGFWIGVALAALLVQRRSVFTAMVQPPLILVAGLLIGGLLFINGGGMYGMALKLIATFPTMAIGTALAVAIGLIRIVAQPLRRTSRTAHAADAQRV</sequence>